<evidence type="ECO:0000259" key="4">
    <source>
        <dbReference type="Pfam" id="PF13193"/>
    </source>
</evidence>
<dbReference type="PANTHER" id="PTHR43201:SF5">
    <property type="entry name" value="MEDIUM-CHAIN ACYL-COA LIGASE ACSF2, MITOCHONDRIAL"/>
    <property type="match status" value="1"/>
</dbReference>
<dbReference type="Gene3D" id="3.40.50.12780">
    <property type="entry name" value="N-terminal domain of ligase-like"/>
    <property type="match status" value="1"/>
</dbReference>
<dbReference type="CDD" id="cd04433">
    <property type="entry name" value="AFD_class_I"/>
    <property type="match status" value="1"/>
</dbReference>
<organism evidence="5 6">
    <name type="scientific">Rhodococcus aetherivorans</name>
    <dbReference type="NCBI Taxonomy" id="191292"/>
    <lineage>
        <taxon>Bacteria</taxon>
        <taxon>Bacillati</taxon>
        <taxon>Actinomycetota</taxon>
        <taxon>Actinomycetes</taxon>
        <taxon>Mycobacteriales</taxon>
        <taxon>Nocardiaceae</taxon>
        <taxon>Rhodococcus</taxon>
    </lineage>
</organism>
<protein>
    <submittedName>
        <fullName evidence="5">Acyl-CoA synthetase</fullName>
    </submittedName>
</protein>
<dbReference type="InterPro" id="IPR042099">
    <property type="entry name" value="ANL_N_sf"/>
</dbReference>
<accession>A0A0F6S8Q1</accession>
<dbReference type="GO" id="GO:0006631">
    <property type="term" value="P:fatty acid metabolic process"/>
    <property type="evidence" value="ECO:0007669"/>
    <property type="project" value="TreeGrafter"/>
</dbReference>
<name>A0A059MMY2_9NOCA</name>
<dbReference type="Proteomes" id="UP001163947">
    <property type="component" value="Chromosome"/>
</dbReference>
<gene>
    <name evidence="5" type="ORF">OCS65_11900</name>
</gene>
<feature type="domain" description="AMP-dependent synthetase/ligase" evidence="3">
    <location>
        <begin position="60"/>
        <end position="413"/>
    </location>
</feature>
<keyword evidence="2" id="KW-0436">Ligase</keyword>
<dbReference type="KEGG" id="rav:AAT18_16855"/>
<dbReference type="GO" id="GO:0031956">
    <property type="term" value="F:medium-chain fatty acid-CoA ligase activity"/>
    <property type="evidence" value="ECO:0007669"/>
    <property type="project" value="TreeGrafter"/>
</dbReference>
<dbReference type="GeneID" id="83621131"/>
<evidence type="ECO:0000313" key="6">
    <source>
        <dbReference type="Proteomes" id="UP001163947"/>
    </source>
</evidence>
<dbReference type="PANTHER" id="PTHR43201">
    <property type="entry name" value="ACYL-COA SYNTHETASE"/>
    <property type="match status" value="1"/>
</dbReference>
<comment type="similarity">
    <text evidence="1">Belongs to the ATP-dependent AMP-binding enzyme family.</text>
</comment>
<dbReference type="FunFam" id="3.30.300.30:FF:000008">
    <property type="entry name" value="2,3-dihydroxybenzoate-AMP ligase"/>
    <property type="match status" value="1"/>
</dbReference>
<dbReference type="InterPro" id="IPR000873">
    <property type="entry name" value="AMP-dep_synth/lig_dom"/>
</dbReference>
<evidence type="ECO:0000256" key="2">
    <source>
        <dbReference type="ARBA" id="ARBA00022598"/>
    </source>
</evidence>
<dbReference type="InterPro" id="IPR020845">
    <property type="entry name" value="AMP-binding_CS"/>
</dbReference>
<dbReference type="InterPro" id="IPR045851">
    <property type="entry name" value="AMP-bd_C_sf"/>
</dbReference>
<dbReference type="Gene3D" id="3.30.300.30">
    <property type="match status" value="1"/>
</dbReference>
<dbReference type="InterPro" id="IPR025110">
    <property type="entry name" value="AMP-bd_C"/>
</dbReference>
<dbReference type="PROSITE" id="PS00455">
    <property type="entry name" value="AMP_BINDING"/>
    <property type="match status" value="1"/>
</dbReference>
<dbReference type="RefSeq" id="WP_029544536.1">
    <property type="nucleotide sequence ID" value="NZ_BAAAYP010000019.1"/>
</dbReference>
<dbReference type="SUPFAM" id="SSF56801">
    <property type="entry name" value="Acetyl-CoA synthetase-like"/>
    <property type="match status" value="1"/>
</dbReference>
<dbReference type="Pfam" id="PF13193">
    <property type="entry name" value="AMP-binding_C"/>
    <property type="match status" value="1"/>
</dbReference>
<evidence type="ECO:0000256" key="1">
    <source>
        <dbReference type="ARBA" id="ARBA00006432"/>
    </source>
</evidence>
<accession>A0A059MMY2</accession>
<sequence>MPGQDIIDRITGAAGGVTDTLGAVRVLARSGLLHFPRVDHGIGTLVAVSRYGPFAGPVHAHAARGFDAVALVDERGRLSYQELEAQSNALVRALQADGVAAGDVMGLMARNHRGLVLTMLAAAKLGAKLVMMNTGFAPRQLADVAAREGVGTFVYDAEFAAVAAALPPEVRTYSSWPEGDEPGPPGIESVLAQFDGSAVPPPSTLGGFVLLTSGTTGTPKGAPRERTSPLASAQFLDRVPLRPGQTMLMAAPAFHGTGISQFGLALALGQTVVMERRFDPLETVRLIERHRANVLVVVPTMLQRILDLGGETIGRYDTSSLQIIFSAGSALSPDVCRRTREYFGDVLHNLYGSTECAVATVATPEDIRRAPGTAGRPPVTCRVELYDEAGNRITTPGEVGRIFVASGLSFDGYTDGRDKERINGLLSTGDVGHFDEDGLLFVDGRDDDMIVSGGENVYPLEVENLLVERDDVFDAAVVGVEDPDFGHRLRAFVVPAEGSERDAEEIKEYVKANLARYKVPRDVVFLDELPRNATGKLLRRVLVDMKP</sequence>
<feature type="domain" description="AMP-binding enzyme C-terminal" evidence="4">
    <location>
        <begin position="461"/>
        <end position="536"/>
    </location>
</feature>
<proteinExistence type="inferred from homology"/>
<evidence type="ECO:0000313" key="5">
    <source>
        <dbReference type="EMBL" id="UYF96404.1"/>
    </source>
</evidence>
<dbReference type="AlphaFoldDB" id="A0A059MMY2"/>
<dbReference type="EMBL" id="CP106982">
    <property type="protein sequence ID" value="UYF96404.1"/>
    <property type="molecule type" value="Genomic_DNA"/>
</dbReference>
<reference evidence="5" key="1">
    <citation type="submission" date="2022-09" db="EMBL/GenBank/DDBJ databases">
        <title>The genome sequence of Rhodococcus aetherivorans N1.</title>
        <authorList>
            <person name="Jiang W."/>
        </authorList>
    </citation>
    <scope>NUCLEOTIDE SEQUENCE</scope>
    <source>
        <strain evidence="5">N1</strain>
    </source>
</reference>
<dbReference type="Pfam" id="PF00501">
    <property type="entry name" value="AMP-binding"/>
    <property type="match status" value="1"/>
</dbReference>
<evidence type="ECO:0000259" key="3">
    <source>
        <dbReference type="Pfam" id="PF00501"/>
    </source>
</evidence>